<evidence type="ECO:0000256" key="1">
    <source>
        <dbReference type="SAM" id="Phobius"/>
    </source>
</evidence>
<sequence length="202" mass="21819">MTRAIPLLTGVTALVLVWCGFATFPSYALLAWAVMSAMIGLVVWQRVDESLGQRIRVRPSRVGAVSAVAAFVAGVLAAEILLTAGILLGSGILAVLAAVGWWAAKRVRSPGPRGRRSVSIRSALPDADVAELCLVWRRSHEELRRTPDDDPARAQLAVVRQLLLDELERRDPAGFARWLENGALAGSDPLPFIRAEHGLTSR</sequence>
<feature type="transmembrane region" description="Helical" evidence="1">
    <location>
        <begin position="29"/>
        <end position="47"/>
    </location>
</feature>
<evidence type="ECO:0000313" key="2">
    <source>
        <dbReference type="EMBL" id="WIX98592.1"/>
    </source>
</evidence>
<protein>
    <submittedName>
        <fullName evidence="2">Uncharacterized protein</fullName>
    </submittedName>
</protein>
<evidence type="ECO:0000313" key="3">
    <source>
        <dbReference type="Proteomes" id="UP001239397"/>
    </source>
</evidence>
<feature type="transmembrane region" description="Helical" evidence="1">
    <location>
        <begin position="59"/>
        <end position="78"/>
    </location>
</feature>
<keyword evidence="1" id="KW-0472">Membrane</keyword>
<dbReference type="RefSeq" id="WP_285995076.1">
    <property type="nucleotide sequence ID" value="NZ_CP127295.1"/>
</dbReference>
<proteinExistence type="predicted"/>
<dbReference type="KEGG" id="amog:QRX60_31575"/>
<keyword evidence="3" id="KW-1185">Reference proteome</keyword>
<dbReference type="EMBL" id="CP127295">
    <property type="protein sequence ID" value="WIX98592.1"/>
    <property type="molecule type" value="Genomic_DNA"/>
</dbReference>
<keyword evidence="1" id="KW-1133">Transmembrane helix</keyword>
<accession>A0A9Y2NGE6</accession>
<reference evidence="2 3" key="1">
    <citation type="submission" date="2023-06" db="EMBL/GenBank/DDBJ databases">
        <authorList>
            <person name="Oyuntsetseg B."/>
            <person name="Kim S.B."/>
        </authorList>
    </citation>
    <scope>NUCLEOTIDE SEQUENCE [LARGE SCALE GENOMIC DNA]</scope>
    <source>
        <strain evidence="2 3">4-36</strain>
    </source>
</reference>
<gene>
    <name evidence="2" type="ORF">QRX60_31575</name>
</gene>
<name>A0A9Y2NGE6_9PSEU</name>
<keyword evidence="1" id="KW-0812">Transmembrane</keyword>
<dbReference type="AlphaFoldDB" id="A0A9Y2NGE6"/>
<dbReference type="Proteomes" id="UP001239397">
    <property type="component" value="Chromosome"/>
</dbReference>
<organism evidence="2 3">
    <name type="scientific">Amycolatopsis mongoliensis</name>
    <dbReference type="NCBI Taxonomy" id="715475"/>
    <lineage>
        <taxon>Bacteria</taxon>
        <taxon>Bacillati</taxon>
        <taxon>Actinomycetota</taxon>
        <taxon>Actinomycetes</taxon>
        <taxon>Pseudonocardiales</taxon>
        <taxon>Pseudonocardiaceae</taxon>
        <taxon>Amycolatopsis</taxon>
    </lineage>
</organism>
<feature type="transmembrane region" description="Helical" evidence="1">
    <location>
        <begin position="84"/>
        <end position="104"/>
    </location>
</feature>